<proteinExistence type="inferred from homology"/>
<comment type="caution">
    <text evidence="8">The sequence shown here is derived from an EMBL/GenBank/DDBJ whole genome shotgun (WGS) entry which is preliminary data.</text>
</comment>
<dbReference type="RefSeq" id="WP_230753180.1">
    <property type="nucleotide sequence ID" value="NZ_JAINWA010000001.1"/>
</dbReference>
<dbReference type="AlphaFoldDB" id="A0AAE3EFL1"/>
<keyword evidence="4" id="KW-0418">Kinase</keyword>
<dbReference type="Pfam" id="PF00294">
    <property type="entry name" value="PfkB"/>
    <property type="match status" value="1"/>
</dbReference>
<dbReference type="PIRSF" id="PIRSF000535">
    <property type="entry name" value="1PFK/6PFK/LacC"/>
    <property type="match status" value="1"/>
</dbReference>
<dbReference type="Proteomes" id="UP001198163">
    <property type="component" value="Unassembled WGS sequence"/>
</dbReference>
<sequence>MRRILAAGLSPTLQKTIAFKNLTVDAVNRSQGYRIDASGKAVNASRVLDQLEKGCVKNLCPLGSDNADFFLELAARDGLPVVPLYTTGRVRYCYTLVEPGSGRATELVVSEPVGSDDYAALAAELLSMLKREAAEADAFVFAGSRPSFWPAGLCADLCAAAREQGLLVMADFHGPDLARTIEKAVPDIIKINEEEFCGTFGFPFPLPEPELTKAIADKSRELDSLIVITRGSKDTFAADRGELHRQKVTPVTALNAIGCGDSFTAGFLHEWLASGSVPLALAEGGRCAALNALNLRPGSIRDPGAEGETLW</sequence>
<protein>
    <recommendedName>
        <fullName evidence="7">Carbohydrate kinase PfkB domain-containing protein</fullName>
    </recommendedName>
</protein>
<name>A0AAE3EFL1_9SPIR</name>
<keyword evidence="2 6" id="KW-0808">Transferase</keyword>
<organism evidence="8 9">
    <name type="scientific">Teretinema zuelzerae</name>
    <dbReference type="NCBI Taxonomy" id="156"/>
    <lineage>
        <taxon>Bacteria</taxon>
        <taxon>Pseudomonadati</taxon>
        <taxon>Spirochaetota</taxon>
        <taxon>Spirochaetia</taxon>
        <taxon>Spirochaetales</taxon>
        <taxon>Treponemataceae</taxon>
        <taxon>Teretinema</taxon>
    </lineage>
</organism>
<keyword evidence="5" id="KW-0067">ATP-binding</keyword>
<evidence type="ECO:0000256" key="4">
    <source>
        <dbReference type="ARBA" id="ARBA00022777"/>
    </source>
</evidence>
<evidence type="ECO:0000313" key="8">
    <source>
        <dbReference type="EMBL" id="MCD1653769.1"/>
    </source>
</evidence>
<reference evidence="8" key="1">
    <citation type="submission" date="2021-08" db="EMBL/GenBank/DDBJ databases">
        <title>Comparative analyses of Brucepasteria parasyntrophica and Teretinema zuelzerae.</title>
        <authorList>
            <person name="Song Y."/>
            <person name="Brune A."/>
        </authorList>
    </citation>
    <scope>NUCLEOTIDE SEQUENCE</scope>
    <source>
        <strain evidence="8">DSM 1903</strain>
    </source>
</reference>
<keyword evidence="9" id="KW-1185">Reference proteome</keyword>
<dbReference type="GO" id="GO:0016773">
    <property type="term" value="F:phosphotransferase activity, alcohol group as acceptor"/>
    <property type="evidence" value="ECO:0007669"/>
    <property type="project" value="InterPro"/>
</dbReference>
<keyword evidence="3" id="KW-0547">Nucleotide-binding</keyword>
<dbReference type="InterPro" id="IPR017583">
    <property type="entry name" value="Tagatose/fructose_Pkinase"/>
</dbReference>
<dbReference type="Gene3D" id="3.40.1190.20">
    <property type="match status" value="1"/>
</dbReference>
<evidence type="ECO:0000256" key="2">
    <source>
        <dbReference type="ARBA" id="ARBA00022679"/>
    </source>
</evidence>
<feature type="domain" description="Carbohydrate kinase PfkB" evidence="7">
    <location>
        <begin position="26"/>
        <end position="292"/>
    </location>
</feature>
<dbReference type="InterPro" id="IPR011611">
    <property type="entry name" value="PfkB_dom"/>
</dbReference>
<dbReference type="PANTHER" id="PTHR46566">
    <property type="entry name" value="1-PHOSPHOFRUCTOKINASE-RELATED"/>
    <property type="match status" value="1"/>
</dbReference>
<dbReference type="GO" id="GO:0016301">
    <property type="term" value="F:kinase activity"/>
    <property type="evidence" value="ECO:0007669"/>
    <property type="project" value="UniProtKB-KW"/>
</dbReference>
<dbReference type="GO" id="GO:0005524">
    <property type="term" value="F:ATP binding"/>
    <property type="evidence" value="ECO:0007669"/>
    <property type="project" value="UniProtKB-KW"/>
</dbReference>
<evidence type="ECO:0000259" key="7">
    <source>
        <dbReference type="Pfam" id="PF00294"/>
    </source>
</evidence>
<evidence type="ECO:0000256" key="5">
    <source>
        <dbReference type="ARBA" id="ARBA00022840"/>
    </source>
</evidence>
<dbReference type="PANTHER" id="PTHR46566:SF2">
    <property type="entry name" value="ATP-DEPENDENT 6-PHOSPHOFRUCTOKINASE ISOZYME 2"/>
    <property type="match status" value="1"/>
</dbReference>
<evidence type="ECO:0000256" key="6">
    <source>
        <dbReference type="PIRNR" id="PIRNR000535"/>
    </source>
</evidence>
<dbReference type="InterPro" id="IPR029056">
    <property type="entry name" value="Ribokinase-like"/>
</dbReference>
<dbReference type="SUPFAM" id="SSF53613">
    <property type="entry name" value="Ribokinase-like"/>
    <property type="match status" value="1"/>
</dbReference>
<evidence type="ECO:0000256" key="1">
    <source>
        <dbReference type="ARBA" id="ARBA00010688"/>
    </source>
</evidence>
<accession>A0AAE3EFL1</accession>
<gene>
    <name evidence="8" type="ORF">K7J14_03530</name>
</gene>
<dbReference type="EMBL" id="JAINWA010000001">
    <property type="protein sequence ID" value="MCD1653769.1"/>
    <property type="molecule type" value="Genomic_DNA"/>
</dbReference>
<evidence type="ECO:0000313" key="9">
    <source>
        <dbReference type="Proteomes" id="UP001198163"/>
    </source>
</evidence>
<dbReference type="GO" id="GO:0005975">
    <property type="term" value="P:carbohydrate metabolic process"/>
    <property type="evidence" value="ECO:0007669"/>
    <property type="project" value="InterPro"/>
</dbReference>
<comment type="similarity">
    <text evidence="1">Belongs to the carbohydrate kinase PfkB family.</text>
</comment>
<evidence type="ECO:0000256" key="3">
    <source>
        <dbReference type="ARBA" id="ARBA00022741"/>
    </source>
</evidence>